<dbReference type="Gene3D" id="3.40.50.450">
    <property type="match status" value="1"/>
</dbReference>
<evidence type="ECO:0000313" key="1">
    <source>
        <dbReference type="EMBL" id="WAI49889.1"/>
    </source>
</evidence>
<accession>A0ABY6ZYM3</accession>
<gene>
    <name evidence="1" type="ORF">OU419_01070</name>
</gene>
<dbReference type="InterPro" id="IPR007710">
    <property type="entry name" value="Nucleoside_deoxyribTrfase"/>
</dbReference>
<dbReference type="EMBL" id="CP113432">
    <property type="protein sequence ID" value="WAI49889.1"/>
    <property type="molecule type" value="Genomic_DNA"/>
</dbReference>
<dbReference type="Pfam" id="PF05014">
    <property type="entry name" value="Nuc_deoxyrib_tr"/>
    <property type="match status" value="1"/>
</dbReference>
<protein>
    <submittedName>
        <fullName evidence="1">Nucleoside 2-deoxyribosyltransferase</fullName>
    </submittedName>
</protein>
<keyword evidence="2" id="KW-1185">Reference proteome</keyword>
<dbReference type="Proteomes" id="UP001163624">
    <property type="component" value="Chromosome"/>
</dbReference>
<dbReference type="RefSeq" id="WP_254469880.1">
    <property type="nucleotide sequence ID" value="NZ_CP113432.1"/>
</dbReference>
<name>A0ABY6ZYM3_9PSED</name>
<dbReference type="PANTHER" id="PTHR15364:SF0">
    <property type="entry name" value="2'-DEOXYNUCLEOSIDE 5'-PHOSPHATE N-HYDROLASE 1"/>
    <property type="match status" value="1"/>
</dbReference>
<reference evidence="1" key="1">
    <citation type="submission" date="2022-11" db="EMBL/GenBank/DDBJ databases">
        <title>Pseudomonas triclosanedens sp. nov., a triclosan degrader isolated from activated sludge.</title>
        <authorList>
            <person name="Yin Y."/>
            <person name="Lu Z."/>
        </authorList>
    </citation>
    <scope>NUCLEOTIDE SEQUENCE</scope>
    <source>
        <strain evidence="1">ZM23</strain>
    </source>
</reference>
<proteinExistence type="predicted"/>
<dbReference type="SUPFAM" id="SSF52309">
    <property type="entry name" value="N-(deoxy)ribosyltransferase-like"/>
    <property type="match status" value="1"/>
</dbReference>
<organism evidence="1 2">
    <name type="scientific">Pseudomonas triclosanedens</name>
    <dbReference type="NCBI Taxonomy" id="2961893"/>
    <lineage>
        <taxon>Bacteria</taxon>
        <taxon>Pseudomonadati</taxon>
        <taxon>Pseudomonadota</taxon>
        <taxon>Gammaproteobacteria</taxon>
        <taxon>Pseudomonadales</taxon>
        <taxon>Pseudomonadaceae</taxon>
        <taxon>Pseudomonas</taxon>
    </lineage>
</organism>
<sequence length="170" mass="18078">MLKIYLAGPDVFRPDALEQGERLKALCAEFGLQGVYPLDHSVPEGIDGPQEQALWIYQANLALIAGADAVLANLNPFRGTEPDSGTAFELGYASALGKPLYGYIDEGGSCAERLPCEWLGSDPGHDRDGNLVEAFGLPLNLMLAVPTQIAVGGPREALELAKAELLTQEA</sequence>
<evidence type="ECO:0000313" key="2">
    <source>
        <dbReference type="Proteomes" id="UP001163624"/>
    </source>
</evidence>
<dbReference type="PANTHER" id="PTHR15364">
    <property type="entry name" value="2'-DEOXYNUCLEOSIDE 5'-PHOSPHATE N-HYDROLASE 1"/>
    <property type="match status" value="1"/>
</dbReference>
<dbReference type="InterPro" id="IPR051239">
    <property type="entry name" value="2'-dNMP_N-hydrolase"/>
</dbReference>